<feature type="domain" description="PAS" evidence="11">
    <location>
        <begin position="578"/>
        <end position="616"/>
    </location>
</feature>
<dbReference type="InterPro" id="IPR036890">
    <property type="entry name" value="HATPase_C_sf"/>
</dbReference>
<dbReference type="InterPro" id="IPR011712">
    <property type="entry name" value="Sig_transdc_His_kin_sub3_dim/P"/>
</dbReference>
<dbReference type="NCBIfam" id="TIGR00229">
    <property type="entry name" value="sensory_box"/>
    <property type="match status" value="2"/>
</dbReference>
<dbReference type="Gene3D" id="3.30.565.10">
    <property type="entry name" value="Histidine kinase-like ATPase, C-terminal domain"/>
    <property type="match status" value="1"/>
</dbReference>
<keyword evidence="9" id="KW-0175">Coiled coil</keyword>
<evidence type="ECO:0000256" key="3">
    <source>
        <dbReference type="ARBA" id="ARBA00022553"/>
    </source>
</evidence>
<dbReference type="Proteomes" id="UP000294830">
    <property type="component" value="Unassembled WGS sequence"/>
</dbReference>
<dbReference type="SUPFAM" id="SSF55874">
    <property type="entry name" value="ATPase domain of HSP90 chaperone/DNA topoisomerase II/histidine kinase"/>
    <property type="match status" value="1"/>
</dbReference>
<dbReference type="Pfam" id="PF07730">
    <property type="entry name" value="HisKA_3"/>
    <property type="match status" value="1"/>
</dbReference>
<dbReference type="PANTHER" id="PTHR24421:SF10">
    <property type="entry name" value="NITRATE_NITRITE SENSOR PROTEIN NARQ"/>
    <property type="match status" value="1"/>
</dbReference>
<dbReference type="OrthoDB" id="9760839at2"/>
<evidence type="ECO:0000256" key="5">
    <source>
        <dbReference type="ARBA" id="ARBA00022741"/>
    </source>
</evidence>
<dbReference type="InterPro" id="IPR005467">
    <property type="entry name" value="His_kinase_dom"/>
</dbReference>
<dbReference type="InterPro" id="IPR007487">
    <property type="entry name" value="ABC_transpt-TYRBP-like"/>
</dbReference>
<dbReference type="Gene3D" id="1.20.5.1930">
    <property type="match status" value="1"/>
</dbReference>
<dbReference type="Pfam" id="PF04392">
    <property type="entry name" value="ABC_sub_bind"/>
    <property type="match status" value="1"/>
</dbReference>
<dbReference type="PROSITE" id="PS50113">
    <property type="entry name" value="PAC"/>
    <property type="match status" value="1"/>
</dbReference>
<evidence type="ECO:0000256" key="7">
    <source>
        <dbReference type="ARBA" id="ARBA00022840"/>
    </source>
</evidence>
<evidence type="ECO:0000256" key="8">
    <source>
        <dbReference type="ARBA" id="ARBA00023012"/>
    </source>
</evidence>
<evidence type="ECO:0000313" key="13">
    <source>
        <dbReference type="EMBL" id="TCN67612.1"/>
    </source>
</evidence>
<gene>
    <name evidence="13" type="ORF">CLV25_10771</name>
</gene>
<dbReference type="EC" id="2.7.13.3" evidence="2"/>
<feature type="domain" description="PAC" evidence="12">
    <location>
        <begin position="518"/>
        <end position="570"/>
    </location>
</feature>
<keyword evidence="4" id="KW-0808">Transferase</keyword>
<dbReference type="CDD" id="cd00130">
    <property type="entry name" value="PAS"/>
    <property type="match status" value="1"/>
</dbReference>
<evidence type="ECO:0000256" key="6">
    <source>
        <dbReference type="ARBA" id="ARBA00022777"/>
    </source>
</evidence>
<keyword evidence="14" id="KW-1185">Reference proteome</keyword>
<protein>
    <recommendedName>
        <fullName evidence="2">histidine kinase</fullName>
        <ecNumber evidence="2">2.7.13.3</ecNumber>
    </recommendedName>
</protein>
<keyword evidence="5" id="KW-0547">Nucleotide-binding</keyword>
<name>A0A4R2EKC3_9BACT</name>
<evidence type="ECO:0000259" key="12">
    <source>
        <dbReference type="PROSITE" id="PS50113"/>
    </source>
</evidence>
<dbReference type="PROSITE" id="PS50109">
    <property type="entry name" value="HIS_KIN"/>
    <property type="match status" value="1"/>
</dbReference>
<sequence length="906" mass="103791">MGKLRNYVALNLLGIIVLLLLSTNTGAFPRKQKVLVIHSYHQGLNWTDSITAGIQSVLLKRKNVEIHFEYLDTKRNFHPEYMKELLSLYKRKLYNIPFKAIIVSDDIAFNFITQYRDIYYPNIPVVFCGVNQYTPDLLKGMHNITGVSEEVDFYHTIKMMLKLHPKLDTVLVVDDNFSIVSETNKKRTLEAIAALKTKVKFLFLKNATLNEMLDKVASLRGSKAILLNNYTQDKNGIYISFDENIQLIRERAKVPVYSTWNFYLGDGIVGGMLTSGFQQGRLAGDLALKILNGVKADSLPVVRTGYNFYEFDYNQLSRFGINLKDLPLGSNIINRPPTFFERHRISIYTSLILLLLLVGSLLVSYTKRKRRERELIRQNDELERRVEQRTVEVQKANAVLEEQKEQIVLQNVELEKHRHHLLELVRERTKNLEHAHQMLQASHQRLINMLDASSEGFWEFNVNTREILFSSKFWDRLGYLPHEIENEASLISSLIHPDDLHRINSSIRDCLNNKRQLFKEEYRIRAKGGFYQWYLSRGKIMENGKDGVLLFVGTHTDITQQKIAEQQLVEDERILRASELRWRSLYEQAAEAIVLLDDNADIIDYNSSARILLGLNDNSDIRSFKVFLSSIERLLPLKRDLEDDVLLMNKSENTLSLPDGREIPVEVTISNIIIEDKQVKMVFLRDITDRQVAEREVLNAVIDAEERERHRFSKDLHDTIGPLLSALNLYITALGKEGSKERHEQAYALAKETISETLKSIREISNNLSPQSLTDFGLQVALKSFVQRLQISDSPSIEFDLRLGANRYPIPVEVGIYRVVTELINNTLKHAAATSISIEVLELNGSLRVNYLDDGMGFSIADMAGKGGHGLSNISSRVRSINGVVRFWSKEGKGVKVTVEVPIKTS</sequence>
<organism evidence="13 14">
    <name type="scientific">Acetobacteroides hydrogenigenes</name>
    <dbReference type="NCBI Taxonomy" id="979970"/>
    <lineage>
        <taxon>Bacteria</taxon>
        <taxon>Pseudomonadati</taxon>
        <taxon>Bacteroidota</taxon>
        <taxon>Bacteroidia</taxon>
        <taxon>Bacteroidales</taxon>
        <taxon>Rikenellaceae</taxon>
        <taxon>Acetobacteroides</taxon>
    </lineage>
</organism>
<comment type="catalytic activity">
    <reaction evidence="1">
        <text>ATP + protein L-histidine = ADP + protein N-phospho-L-histidine.</text>
        <dbReference type="EC" id="2.7.13.3"/>
    </reaction>
</comment>
<evidence type="ECO:0000259" key="11">
    <source>
        <dbReference type="PROSITE" id="PS50112"/>
    </source>
</evidence>
<feature type="domain" description="PAS" evidence="11">
    <location>
        <begin position="442"/>
        <end position="514"/>
    </location>
</feature>
<dbReference type="AlphaFoldDB" id="A0A4R2EKC3"/>
<dbReference type="GO" id="GO:0046983">
    <property type="term" value="F:protein dimerization activity"/>
    <property type="evidence" value="ECO:0007669"/>
    <property type="project" value="InterPro"/>
</dbReference>
<dbReference type="EMBL" id="SLWB01000007">
    <property type="protein sequence ID" value="TCN67612.1"/>
    <property type="molecule type" value="Genomic_DNA"/>
</dbReference>
<keyword evidence="6" id="KW-0418">Kinase</keyword>
<keyword evidence="8" id="KW-0902">Two-component regulatory system</keyword>
<dbReference type="CDD" id="cd16917">
    <property type="entry name" value="HATPase_UhpB-NarQ-NarX-like"/>
    <property type="match status" value="1"/>
</dbReference>
<dbReference type="SUPFAM" id="SSF55785">
    <property type="entry name" value="PYP-like sensor domain (PAS domain)"/>
    <property type="match status" value="2"/>
</dbReference>
<feature type="domain" description="Histidine kinase" evidence="10">
    <location>
        <begin position="711"/>
        <end position="905"/>
    </location>
</feature>
<accession>A0A4R2EKC3</accession>
<dbReference type="InterPro" id="IPR001610">
    <property type="entry name" value="PAC"/>
</dbReference>
<dbReference type="Gene3D" id="3.40.50.2300">
    <property type="match status" value="2"/>
</dbReference>
<reference evidence="13 14" key="1">
    <citation type="submission" date="2019-03" db="EMBL/GenBank/DDBJ databases">
        <title>Genomic Encyclopedia of Archaeal and Bacterial Type Strains, Phase II (KMG-II): from individual species to whole genera.</title>
        <authorList>
            <person name="Goeker M."/>
        </authorList>
    </citation>
    <scope>NUCLEOTIDE SEQUENCE [LARGE SCALE GENOMIC DNA]</scope>
    <source>
        <strain evidence="13 14">RL-C</strain>
    </source>
</reference>
<dbReference type="PANTHER" id="PTHR24421">
    <property type="entry name" value="NITRATE/NITRITE SENSOR PROTEIN NARX-RELATED"/>
    <property type="match status" value="1"/>
</dbReference>
<dbReference type="Pfam" id="PF08447">
    <property type="entry name" value="PAS_3"/>
    <property type="match status" value="1"/>
</dbReference>
<dbReference type="InterPro" id="IPR050482">
    <property type="entry name" value="Sensor_HK_TwoCompSys"/>
</dbReference>
<keyword evidence="7" id="KW-0067">ATP-binding</keyword>
<evidence type="ECO:0000256" key="2">
    <source>
        <dbReference type="ARBA" id="ARBA00012438"/>
    </source>
</evidence>
<dbReference type="InterPro" id="IPR035965">
    <property type="entry name" value="PAS-like_dom_sf"/>
</dbReference>
<dbReference type="GO" id="GO:0005524">
    <property type="term" value="F:ATP binding"/>
    <property type="evidence" value="ECO:0007669"/>
    <property type="project" value="UniProtKB-KW"/>
</dbReference>
<evidence type="ECO:0000256" key="9">
    <source>
        <dbReference type="SAM" id="Coils"/>
    </source>
</evidence>
<dbReference type="GO" id="GO:0016020">
    <property type="term" value="C:membrane"/>
    <property type="evidence" value="ECO:0007669"/>
    <property type="project" value="InterPro"/>
</dbReference>
<dbReference type="SMART" id="SM00086">
    <property type="entry name" value="PAC"/>
    <property type="match status" value="2"/>
</dbReference>
<dbReference type="SMART" id="SM00091">
    <property type="entry name" value="PAS"/>
    <property type="match status" value="2"/>
</dbReference>
<dbReference type="Pfam" id="PF13426">
    <property type="entry name" value="PAS_9"/>
    <property type="match status" value="1"/>
</dbReference>
<evidence type="ECO:0000256" key="1">
    <source>
        <dbReference type="ARBA" id="ARBA00000085"/>
    </source>
</evidence>
<dbReference type="InterPro" id="IPR000700">
    <property type="entry name" value="PAS-assoc_C"/>
</dbReference>
<feature type="coiled-coil region" evidence="9">
    <location>
        <begin position="365"/>
        <end position="417"/>
    </location>
</feature>
<dbReference type="InterPro" id="IPR003594">
    <property type="entry name" value="HATPase_dom"/>
</dbReference>
<dbReference type="InterPro" id="IPR013655">
    <property type="entry name" value="PAS_fold_3"/>
</dbReference>
<dbReference type="Gene3D" id="3.30.450.20">
    <property type="entry name" value="PAS domain"/>
    <property type="match status" value="2"/>
</dbReference>
<keyword evidence="3" id="KW-0597">Phosphoprotein</keyword>
<proteinExistence type="predicted"/>
<dbReference type="InterPro" id="IPR000014">
    <property type="entry name" value="PAS"/>
</dbReference>
<comment type="caution">
    <text evidence="13">The sequence shown here is derived from an EMBL/GenBank/DDBJ whole genome shotgun (WGS) entry which is preliminary data.</text>
</comment>
<evidence type="ECO:0000256" key="4">
    <source>
        <dbReference type="ARBA" id="ARBA00022679"/>
    </source>
</evidence>
<dbReference type="Pfam" id="PF02518">
    <property type="entry name" value="HATPase_c"/>
    <property type="match status" value="1"/>
</dbReference>
<dbReference type="GO" id="GO:0000155">
    <property type="term" value="F:phosphorelay sensor kinase activity"/>
    <property type="evidence" value="ECO:0007669"/>
    <property type="project" value="InterPro"/>
</dbReference>
<evidence type="ECO:0000313" key="14">
    <source>
        <dbReference type="Proteomes" id="UP000294830"/>
    </source>
</evidence>
<dbReference type="PROSITE" id="PS50112">
    <property type="entry name" value="PAS"/>
    <property type="match status" value="2"/>
</dbReference>
<evidence type="ECO:0000259" key="10">
    <source>
        <dbReference type="PROSITE" id="PS50109"/>
    </source>
</evidence>